<name>A0AAF0BX05_9ACTN</name>
<dbReference type="GO" id="GO:0016616">
    <property type="term" value="F:oxidoreductase activity, acting on the CH-OH group of donors, NAD or NADP as acceptor"/>
    <property type="evidence" value="ECO:0007669"/>
    <property type="project" value="UniProtKB-ARBA"/>
</dbReference>
<protein>
    <submittedName>
        <fullName evidence="8">Aldo/keto reductase</fullName>
    </submittedName>
</protein>
<dbReference type="Pfam" id="PF00248">
    <property type="entry name" value="Aldo_ket_red"/>
    <property type="match status" value="1"/>
</dbReference>
<dbReference type="KEGG" id="ima:PO878_04915"/>
<dbReference type="CDD" id="cd19071">
    <property type="entry name" value="AKR_AKR1-5-like"/>
    <property type="match status" value="1"/>
</dbReference>
<keyword evidence="9" id="KW-1185">Reference proteome</keyword>
<dbReference type="PIRSF" id="PIRSF000097">
    <property type="entry name" value="AKR"/>
    <property type="match status" value="1"/>
</dbReference>
<dbReference type="PROSITE" id="PS00798">
    <property type="entry name" value="ALDOKETO_REDUCTASE_1"/>
    <property type="match status" value="1"/>
</dbReference>
<dbReference type="InterPro" id="IPR020471">
    <property type="entry name" value="AKR"/>
</dbReference>
<evidence type="ECO:0000256" key="4">
    <source>
        <dbReference type="PIRSR" id="PIRSR000097-1"/>
    </source>
</evidence>
<accession>A0AAF0BX05</accession>
<dbReference type="InterPro" id="IPR018170">
    <property type="entry name" value="Aldo/ket_reductase_CS"/>
</dbReference>
<evidence type="ECO:0000256" key="3">
    <source>
        <dbReference type="ARBA" id="ARBA00023002"/>
    </source>
</evidence>
<evidence type="ECO:0000259" key="7">
    <source>
        <dbReference type="Pfam" id="PF00248"/>
    </source>
</evidence>
<dbReference type="SUPFAM" id="SSF51430">
    <property type="entry name" value="NAD(P)-linked oxidoreductase"/>
    <property type="match status" value="1"/>
</dbReference>
<evidence type="ECO:0000256" key="2">
    <source>
        <dbReference type="ARBA" id="ARBA00022857"/>
    </source>
</evidence>
<evidence type="ECO:0000256" key="5">
    <source>
        <dbReference type="PIRSR" id="PIRSR000097-2"/>
    </source>
</evidence>
<evidence type="ECO:0000313" key="8">
    <source>
        <dbReference type="EMBL" id="WCO68064.1"/>
    </source>
</evidence>
<feature type="active site" description="Proton donor" evidence="4">
    <location>
        <position position="62"/>
    </location>
</feature>
<dbReference type="PANTHER" id="PTHR43827">
    <property type="entry name" value="2,5-DIKETO-D-GLUCONIC ACID REDUCTASE"/>
    <property type="match status" value="1"/>
</dbReference>
<keyword evidence="3" id="KW-0560">Oxidoreductase</keyword>
<dbReference type="Gene3D" id="3.20.20.100">
    <property type="entry name" value="NADP-dependent oxidoreductase domain"/>
    <property type="match status" value="1"/>
</dbReference>
<sequence>MPPPTRGKEIPVILQDTYTLANGLSIPKLGLGTWFIDDGDAAQAVRDAVDVGYRHIDTAQAYGNEAGVGEGVRTASVPRDEIFVTTKLAAEVKSHDEAVEAIDGSLSTLGLDHVDMVIIHSPQPWEDFGGDDRWPEGNREAWRALEDAYEDGKVGAIGLSNFTAGDIDNIVSGARVAPMVNQVLAHISNTPFDLIEHSQQNGMLVEAYSPMAHGELFKNQQVADMAETYGVSLPQLSIRYGLQLGLLPLPKTANPDHMRTNAEVDFEISEADMETLRTVALMEDYGEASVFPVYSGA</sequence>
<organism evidence="8 9">
    <name type="scientific">Iamia majanohamensis</name>
    <dbReference type="NCBI Taxonomy" id="467976"/>
    <lineage>
        <taxon>Bacteria</taxon>
        <taxon>Bacillati</taxon>
        <taxon>Actinomycetota</taxon>
        <taxon>Acidimicrobiia</taxon>
        <taxon>Acidimicrobiales</taxon>
        <taxon>Iamiaceae</taxon>
        <taxon>Iamia</taxon>
    </lineage>
</organism>
<gene>
    <name evidence="8" type="ORF">PO878_04915</name>
</gene>
<dbReference type="InterPro" id="IPR036812">
    <property type="entry name" value="NAD(P)_OxRdtase_dom_sf"/>
</dbReference>
<feature type="domain" description="NADP-dependent oxidoreductase" evidence="7">
    <location>
        <begin position="28"/>
        <end position="278"/>
    </location>
</feature>
<feature type="binding site" evidence="5">
    <location>
        <position position="120"/>
    </location>
    <ligand>
        <name>substrate</name>
    </ligand>
</feature>
<comment type="similarity">
    <text evidence="1">Belongs to the aldo/keto reductase family.</text>
</comment>
<reference evidence="8" key="1">
    <citation type="submission" date="2023-01" db="EMBL/GenBank/DDBJ databases">
        <title>The diversity of Class Acidimicrobiia in South China Sea sediment environments and the proposal of Iamia marina sp. nov., a novel species of the genus Iamia.</title>
        <authorList>
            <person name="He Y."/>
            <person name="Tian X."/>
        </authorList>
    </citation>
    <scope>NUCLEOTIDE SEQUENCE</scope>
    <source>
        <strain evidence="8">DSM 19957</strain>
    </source>
</reference>
<evidence type="ECO:0000256" key="1">
    <source>
        <dbReference type="ARBA" id="ARBA00007905"/>
    </source>
</evidence>
<dbReference type="AlphaFoldDB" id="A0AAF0BX05"/>
<evidence type="ECO:0000313" key="9">
    <source>
        <dbReference type="Proteomes" id="UP001216390"/>
    </source>
</evidence>
<evidence type="ECO:0000256" key="6">
    <source>
        <dbReference type="PIRSR" id="PIRSR000097-3"/>
    </source>
</evidence>
<keyword evidence="2" id="KW-0521">NADP</keyword>
<feature type="site" description="Lowers pKa of active site Tyr" evidence="6">
    <location>
        <position position="87"/>
    </location>
</feature>
<dbReference type="Proteomes" id="UP001216390">
    <property type="component" value="Chromosome"/>
</dbReference>
<dbReference type="PANTHER" id="PTHR43827:SF3">
    <property type="entry name" value="NADP-DEPENDENT OXIDOREDUCTASE DOMAIN-CONTAINING PROTEIN"/>
    <property type="match status" value="1"/>
</dbReference>
<proteinExistence type="inferred from homology"/>
<dbReference type="PRINTS" id="PR00069">
    <property type="entry name" value="ALDKETRDTASE"/>
</dbReference>
<dbReference type="EMBL" id="CP116942">
    <property type="protein sequence ID" value="WCO68064.1"/>
    <property type="molecule type" value="Genomic_DNA"/>
</dbReference>
<dbReference type="InterPro" id="IPR023210">
    <property type="entry name" value="NADP_OxRdtase_dom"/>
</dbReference>